<dbReference type="Gene3D" id="1.25.10.10">
    <property type="entry name" value="Leucine-rich Repeat Variant"/>
    <property type="match status" value="2"/>
</dbReference>
<dbReference type="AlphaFoldDB" id="A0A8E2JBS4"/>
<evidence type="ECO:0000313" key="1">
    <source>
        <dbReference type="EMBL" id="OCK76638.1"/>
    </source>
</evidence>
<dbReference type="GO" id="GO:0005085">
    <property type="term" value="F:guanyl-nucleotide exchange factor activity"/>
    <property type="evidence" value="ECO:0007669"/>
    <property type="project" value="InterPro"/>
</dbReference>
<dbReference type="OrthoDB" id="26149at2759"/>
<sequence>MALFGQNTDEFLEFLGTYLTKDVGADSQALHELPTKLMELDKLGHQDVCQKAVELLGTAVGGQKSLQIPFKEAGILGYTLKQLDPLEASVELTRQYLRVIGNCIADNDENRAVALDSFQKLIDCFRKDDLTPTAIAVILNLCNEFDPAQIQAARLRLDSTISELLVANKITNSDGIDHAVDLLTWTTSSLSPAEIQDSSSTRTVNHILDLALAYDEDHYDDYIAVCLYYLEDAEFQQKATETDLPEKVFDVLLDYESRLKPGDIHDVFRAMSGKPEPAKLDSGGSDTVMVQLINCLSAISATDAFAKRNSMTSPFIRKVKSKMLSLSTSPSTVCACIILGNLAISDEVAIEMVEDMGIHLTLIGILSARKESSLLYAAAGLMRHLAFPEENRRVLGEAGLIETCCYLLVNADPSVRGEGAAILGKLVTSNYENIEQIVYETMPEDITPAAIPGMDVPVQPTILYHMVTQALVRSAPLPSTSMKSASVEIGRAIVNMLRYLHQSDLECDVEPLLRHMYKTPLVAKPLAQLARQGFFAEARSDGLLGLGLMVQSHEGAACVVDCLKADRGLLVSLQDLFNDEGNAKEQARIEGLSRDQQNAFVLLHGLVINGTYVMDPETKSDVEAMQTELEQFLL</sequence>
<dbReference type="PANTHER" id="PTHR10957">
    <property type="entry name" value="RAP1 GTPASE-GDP DISSOCIATION STIMULATOR 1"/>
    <property type="match status" value="1"/>
</dbReference>
<dbReference type="Proteomes" id="UP000250266">
    <property type="component" value="Unassembled WGS sequence"/>
</dbReference>
<accession>A0A8E2JBS4</accession>
<proteinExistence type="predicted"/>
<dbReference type="SUPFAM" id="SSF48371">
    <property type="entry name" value="ARM repeat"/>
    <property type="match status" value="1"/>
</dbReference>
<gene>
    <name evidence="1" type="ORF">K432DRAFT_360025</name>
</gene>
<dbReference type="EMBL" id="KV745193">
    <property type="protein sequence ID" value="OCK76638.1"/>
    <property type="molecule type" value="Genomic_DNA"/>
</dbReference>
<reference evidence="1 2" key="1">
    <citation type="journal article" date="2016" name="Nat. Commun.">
        <title>Ectomycorrhizal ecology is imprinted in the genome of the dominant symbiotic fungus Cenococcum geophilum.</title>
        <authorList>
            <consortium name="DOE Joint Genome Institute"/>
            <person name="Peter M."/>
            <person name="Kohler A."/>
            <person name="Ohm R.A."/>
            <person name="Kuo A."/>
            <person name="Krutzmann J."/>
            <person name="Morin E."/>
            <person name="Arend M."/>
            <person name="Barry K.W."/>
            <person name="Binder M."/>
            <person name="Choi C."/>
            <person name="Clum A."/>
            <person name="Copeland A."/>
            <person name="Grisel N."/>
            <person name="Haridas S."/>
            <person name="Kipfer T."/>
            <person name="LaButti K."/>
            <person name="Lindquist E."/>
            <person name="Lipzen A."/>
            <person name="Maire R."/>
            <person name="Meier B."/>
            <person name="Mihaltcheva S."/>
            <person name="Molinier V."/>
            <person name="Murat C."/>
            <person name="Poggeler S."/>
            <person name="Quandt C.A."/>
            <person name="Sperisen C."/>
            <person name="Tritt A."/>
            <person name="Tisserant E."/>
            <person name="Crous P.W."/>
            <person name="Henrissat B."/>
            <person name="Nehls U."/>
            <person name="Egli S."/>
            <person name="Spatafora J.W."/>
            <person name="Grigoriev I.V."/>
            <person name="Martin F.M."/>
        </authorList>
    </citation>
    <scope>NUCLEOTIDE SEQUENCE [LARGE SCALE GENOMIC DNA]</scope>
    <source>
        <strain evidence="1 2">CBS 459.81</strain>
    </source>
</reference>
<dbReference type="InterPro" id="IPR011989">
    <property type="entry name" value="ARM-like"/>
</dbReference>
<dbReference type="InterPro" id="IPR016024">
    <property type="entry name" value="ARM-type_fold"/>
</dbReference>
<evidence type="ECO:0000313" key="2">
    <source>
        <dbReference type="Proteomes" id="UP000250266"/>
    </source>
</evidence>
<protein>
    <submittedName>
        <fullName evidence="1">ARM repeat-containing protein</fullName>
    </submittedName>
</protein>
<keyword evidence="2" id="KW-1185">Reference proteome</keyword>
<organism evidence="1 2">
    <name type="scientific">Lepidopterella palustris CBS 459.81</name>
    <dbReference type="NCBI Taxonomy" id="1314670"/>
    <lineage>
        <taxon>Eukaryota</taxon>
        <taxon>Fungi</taxon>
        <taxon>Dikarya</taxon>
        <taxon>Ascomycota</taxon>
        <taxon>Pezizomycotina</taxon>
        <taxon>Dothideomycetes</taxon>
        <taxon>Pleosporomycetidae</taxon>
        <taxon>Mytilinidiales</taxon>
        <taxon>Argynnaceae</taxon>
        <taxon>Lepidopterella</taxon>
    </lineage>
</organism>
<name>A0A8E2JBS4_9PEZI</name>
<dbReference type="InterPro" id="IPR040144">
    <property type="entry name" value="RAP1GDS1"/>
</dbReference>